<keyword evidence="3" id="KW-1185">Reference proteome</keyword>
<dbReference type="Proteomes" id="UP000299102">
    <property type="component" value="Unassembled WGS sequence"/>
</dbReference>
<accession>A0A4C1TF41</accession>
<proteinExistence type="predicted"/>
<feature type="region of interest" description="Disordered" evidence="1">
    <location>
        <begin position="1"/>
        <end position="22"/>
    </location>
</feature>
<gene>
    <name evidence="2" type="ORF">EVAR_93062_1</name>
</gene>
<organism evidence="2 3">
    <name type="scientific">Eumeta variegata</name>
    <name type="common">Bagworm moth</name>
    <name type="synonym">Eumeta japonica</name>
    <dbReference type="NCBI Taxonomy" id="151549"/>
    <lineage>
        <taxon>Eukaryota</taxon>
        <taxon>Metazoa</taxon>
        <taxon>Ecdysozoa</taxon>
        <taxon>Arthropoda</taxon>
        <taxon>Hexapoda</taxon>
        <taxon>Insecta</taxon>
        <taxon>Pterygota</taxon>
        <taxon>Neoptera</taxon>
        <taxon>Endopterygota</taxon>
        <taxon>Lepidoptera</taxon>
        <taxon>Glossata</taxon>
        <taxon>Ditrysia</taxon>
        <taxon>Tineoidea</taxon>
        <taxon>Psychidae</taxon>
        <taxon>Oiketicinae</taxon>
        <taxon>Eumeta</taxon>
    </lineage>
</organism>
<dbReference type="EMBL" id="BGZK01000055">
    <property type="protein sequence ID" value="GBP13092.1"/>
    <property type="molecule type" value="Genomic_DNA"/>
</dbReference>
<comment type="caution">
    <text evidence="2">The sequence shown here is derived from an EMBL/GenBank/DDBJ whole genome shotgun (WGS) entry which is preliminary data.</text>
</comment>
<protein>
    <submittedName>
        <fullName evidence="2">Uncharacterized protein</fullName>
    </submittedName>
</protein>
<name>A0A4C1TF41_EUMVA</name>
<reference evidence="2 3" key="1">
    <citation type="journal article" date="2019" name="Commun. Biol.">
        <title>The bagworm genome reveals a unique fibroin gene that provides high tensile strength.</title>
        <authorList>
            <person name="Kono N."/>
            <person name="Nakamura H."/>
            <person name="Ohtoshi R."/>
            <person name="Tomita M."/>
            <person name="Numata K."/>
            <person name="Arakawa K."/>
        </authorList>
    </citation>
    <scope>NUCLEOTIDE SEQUENCE [LARGE SCALE GENOMIC DNA]</scope>
</reference>
<evidence type="ECO:0000256" key="1">
    <source>
        <dbReference type="SAM" id="MobiDB-lite"/>
    </source>
</evidence>
<evidence type="ECO:0000313" key="3">
    <source>
        <dbReference type="Proteomes" id="UP000299102"/>
    </source>
</evidence>
<evidence type="ECO:0000313" key="2">
    <source>
        <dbReference type="EMBL" id="GBP13092.1"/>
    </source>
</evidence>
<sequence length="166" mass="18504">MIANENKLAPGDLRLHRPPRGRRGPPEKLRCVFIFGRVFLLFAIHKTKKILFERMNNILLAIISEQRYAENLIGTASPGGSSAALGLRRGSRLSYGSCGGFVRDYALTSITFYAISPARAAPHAARFDNYTTDRIKTDYNQLTALLLALTSYIVVMSCYKSSHRAH</sequence>
<dbReference type="AlphaFoldDB" id="A0A4C1TF41"/>